<keyword evidence="5 9" id="KW-0238">DNA-binding</keyword>
<evidence type="ECO:0000313" key="13">
    <source>
        <dbReference type="Proteomes" id="UP001056429"/>
    </source>
</evidence>
<dbReference type="InterPro" id="IPR011006">
    <property type="entry name" value="CheY-like_superfamily"/>
</dbReference>
<keyword evidence="13" id="KW-1185">Reference proteome</keyword>
<dbReference type="PANTHER" id="PTHR48111:SF54">
    <property type="entry name" value="STAGE 0 SPORULATION PROTEIN A HOMOLOG"/>
    <property type="match status" value="1"/>
</dbReference>
<comment type="function">
    <text evidence="7">May play the central regulatory role in sporulation. It may be an element of the effector pathway responsible for the activation of sporulation genes in response to nutritional stress. Spo0A may act in concert with spo0H (a sigma factor) to control the expression of some genes that are critical to the sporulation process.</text>
</comment>
<feature type="domain" description="OmpR/PhoB-type" evidence="11">
    <location>
        <begin position="130"/>
        <end position="229"/>
    </location>
</feature>
<keyword evidence="4" id="KW-0805">Transcription regulation</keyword>
<dbReference type="GO" id="GO:0000976">
    <property type="term" value="F:transcription cis-regulatory region binding"/>
    <property type="evidence" value="ECO:0007669"/>
    <property type="project" value="TreeGrafter"/>
</dbReference>
<dbReference type="CDD" id="cd00383">
    <property type="entry name" value="trans_reg_C"/>
    <property type="match status" value="1"/>
</dbReference>
<dbReference type="GO" id="GO:0032993">
    <property type="term" value="C:protein-DNA complex"/>
    <property type="evidence" value="ECO:0007669"/>
    <property type="project" value="TreeGrafter"/>
</dbReference>
<dbReference type="Pfam" id="PF00072">
    <property type="entry name" value="Response_reg"/>
    <property type="match status" value="1"/>
</dbReference>
<accession>A0A9J6NVA3</accession>
<dbReference type="SMART" id="SM00862">
    <property type="entry name" value="Trans_reg_C"/>
    <property type="match status" value="1"/>
</dbReference>
<dbReference type="SUPFAM" id="SSF52172">
    <property type="entry name" value="CheY-like"/>
    <property type="match status" value="1"/>
</dbReference>
<evidence type="ECO:0000256" key="7">
    <source>
        <dbReference type="ARBA" id="ARBA00024867"/>
    </source>
</evidence>
<reference evidence="12" key="1">
    <citation type="journal article" date="2021" name="mSystems">
        <title>Bacteria and Archaea Synergistically Convert Glycine Betaine to Biogenic Methane in the Formosa Cold Seep of the South China Sea.</title>
        <authorList>
            <person name="Li L."/>
            <person name="Zhang W."/>
            <person name="Zhang S."/>
            <person name="Song L."/>
            <person name="Sun Q."/>
            <person name="Zhang H."/>
            <person name="Xiang H."/>
            <person name="Dong X."/>
        </authorList>
    </citation>
    <scope>NUCLEOTIDE SEQUENCE</scope>
    <source>
        <strain evidence="12">ZWT</strain>
    </source>
</reference>
<dbReference type="PANTHER" id="PTHR48111">
    <property type="entry name" value="REGULATOR OF RPOS"/>
    <property type="match status" value="1"/>
</dbReference>
<keyword evidence="2 8" id="KW-0597">Phosphoprotein</keyword>
<dbReference type="AlphaFoldDB" id="A0A9J6NVA3"/>
<dbReference type="GO" id="GO:0006355">
    <property type="term" value="P:regulation of DNA-templated transcription"/>
    <property type="evidence" value="ECO:0007669"/>
    <property type="project" value="InterPro"/>
</dbReference>
<evidence type="ECO:0000259" key="11">
    <source>
        <dbReference type="PROSITE" id="PS51755"/>
    </source>
</evidence>
<comment type="caution">
    <text evidence="12">The sequence shown here is derived from an EMBL/GenBank/DDBJ whole genome shotgun (WGS) entry which is preliminary data.</text>
</comment>
<evidence type="ECO:0000256" key="9">
    <source>
        <dbReference type="PROSITE-ProRule" id="PRU01091"/>
    </source>
</evidence>
<gene>
    <name evidence="12" type="ORF">KDK92_01575</name>
</gene>
<organism evidence="12 13">
    <name type="scientific">Oceanirhabdus seepicola</name>
    <dbReference type="NCBI Taxonomy" id="2828781"/>
    <lineage>
        <taxon>Bacteria</taxon>
        <taxon>Bacillati</taxon>
        <taxon>Bacillota</taxon>
        <taxon>Clostridia</taxon>
        <taxon>Eubacteriales</taxon>
        <taxon>Clostridiaceae</taxon>
        <taxon>Oceanirhabdus</taxon>
    </lineage>
</organism>
<dbReference type="PROSITE" id="PS51755">
    <property type="entry name" value="OMPR_PHOB"/>
    <property type="match status" value="1"/>
</dbReference>
<dbReference type="RefSeq" id="WP_250857284.1">
    <property type="nucleotide sequence ID" value="NZ_JAGSOJ010000001.1"/>
</dbReference>
<evidence type="ECO:0000256" key="2">
    <source>
        <dbReference type="ARBA" id="ARBA00022553"/>
    </source>
</evidence>
<dbReference type="CDD" id="cd17574">
    <property type="entry name" value="REC_OmpR"/>
    <property type="match status" value="1"/>
</dbReference>
<evidence type="ECO:0000256" key="5">
    <source>
        <dbReference type="ARBA" id="ARBA00023125"/>
    </source>
</evidence>
<evidence type="ECO:0000256" key="1">
    <source>
        <dbReference type="ARBA" id="ARBA00018672"/>
    </source>
</evidence>
<dbReference type="Proteomes" id="UP001056429">
    <property type="component" value="Unassembled WGS sequence"/>
</dbReference>
<evidence type="ECO:0000256" key="3">
    <source>
        <dbReference type="ARBA" id="ARBA00023012"/>
    </source>
</evidence>
<name>A0A9J6NVA3_9CLOT</name>
<dbReference type="FunFam" id="1.10.10.10:FF:000018">
    <property type="entry name" value="DNA-binding response regulator ResD"/>
    <property type="match status" value="1"/>
</dbReference>
<keyword evidence="3" id="KW-0902">Two-component regulatory system</keyword>
<dbReference type="InterPro" id="IPR001867">
    <property type="entry name" value="OmpR/PhoB-type_DNA-bd"/>
</dbReference>
<dbReference type="PROSITE" id="PS50110">
    <property type="entry name" value="RESPONSE_REGULATORY"/>
    <property type="match status" value="1"/>
</dbReference>
<reference evidence="12" key="2">
    <citation type="submission" date="2021-04" db="EMBL/GenBank/DDBJ databases">
        <authorList>
            <person name="Dong X."/>
        </authorList>
    </citation>
    <scope>NUCLEOTIDE SEQUENCE</scope>
    <source>
        <strain evidence="12">ZWT</strain>
    </source>
</reference>
<dbReference type="InterPro" id="IPR036388">
    <property type="entry name" value="WH-like_DNA-bd_sf"/>
</dbReference>
<dbReference type="Gene3D" id="6.10.250.690">
    <property type="match status" value="1"/>
</dbReference>
<dbReference type="Gene3D" id="3.40.50.2300">
    <property type="match status" value="1"/>
</dbReference>
<dbReference type="InterPro" id="IPR001789">
    <property type="entry name" value="Sig_transdc_resp-reg_receiver"/>
</dbReference>
<feature type="domain" description="Response regulatory" evidence="10">
    <location>
        <begin position="2"/>
        <end position="116"/>
    </location>
</feature>
<evidence type="ECO:0000259" key="10">
    <source>
        <dbReference type="PROSITE" id="PS50110"/>
    </source>
</evidence>
<proteinExistence type="predicted"/>
<dbReference type="EMBL" id="JAGSOJ010000001">
    <property type="protein sequence ID" value="MCM1988415.1"/>
    <property type="molecule type" value="Genomic_DNA"/>
</dbReference>
<dbReference type="InterPro" id="IPR039420">
    <property type="entry name" value="WalR-like"/>
</dbReference>
<feature type="DNA-binding region" description="OmpR/PhoB-type" evidence="9">
    <location>
        <begin position="130"/>
        <end position="229"/>
    </location>
</feature>
<evidence type="ECO:0000256" key="4">
    <source>
        <dbReference type="ARBA" id="ARBA00023015"/>
    </source>
</evidence>
<dbReference type="GO" id="GO:0005829">
    <property type="term" value="C:cytosol"/>
    <property type="evidence" value="ECO:0007669"/>
    <property type="project" value="TreeGrafter"/>
</dbReference>
<keyword evidence="6" id="KW-0804">Transcription</keyword>
<protein>
    <recommendedName>
        <fullName evidence="1">Stage 0 sporulation protein A homolog</fullName>
    </recommendedName>
</protein>
<dbReference type="GO" id="GO:0000156">
    <property type="term" value="F:phosphorelay response regulator activity"/>
    <property type="evidence" value="ECO:0007669"/>
    <property type="project" value="TreeGrafter"/>
</dbReference>
<evidence type="ECO:0000256" key="6">
    <source>
        <dbReference type="ARBA" id="ARBA00023163"/>
    </source>
</evidence>
<dbReference type="SMART" id="SM00448">
    <property type="entry name" value="REC"/>
    <property type="match status" value="1"/>
</dbReference>
<feature type="modified residue" description="4-aspartylphosphate" evidence="8">
    <location>
        <position position="51"/>
    </location>
</feature>
<dbReference type="Pfam" id="PF00486">
    <property type="entry name" value="Trans_reg_C"/>
    <property type="match status" value="1"/>
</dbReference>
<sequence>MKILLLEDELGIRSFVKVNLKREGYTVVEAATGEEAIEKLEKEKIDIALLDVMLPGISGFDVCKYIREKHKNIRVIMVTAKGQEEDKISGLSYGADDYVVKPFSVKELIARVHAQKRRVEEVAVLSDKDANILEVSPFKLDVRQRRFEKDGIEVELTPTEFSIIKLLMTHKGEPLSRNEILDQVWGSDYVGDYKIVDVNVRRIRSKIEGSPSKPEHLKTVWGYGYSWRKEE</sequence>
<evidence type="ECO:0000256" key="8">
    <source>
        <dbReference type="PROSITE-ProRule" id="PRU00169"/>
    </source>
</evidence>
<dbReference type="Gene3D" id="1.10.10.10">
    <property type="entry name" value="Winged helix-like DNA-binding domain superfamily/Winged helix DNA-binding domain"/>
    <property type="match status" value="1"/>
</dbReference>
<evidence type="ECO:0000313" key="12">
    <source>
        <dbReference type="EMBL" id="MCM1988415.1"/>
    </source>
</evidence>
<dbReference type="FunFam" id="3.40.50.2300:FF:000001">
    <property type="entry name" value="DNA-binding response regulator PhoB"/>
    <property type="match status" value="1"/>
</dbReference>